<dbReference type="GO" id="GO:0004364">
    <property type="term" value="F:glutathione transferase activity"/>
    <property type="evidence" value="ECO:0007669"/>
    <property type="project" value="UniProtKB-EC"/>
</dbReference>
<evidence type="ECO:0000256" key="1">
    <source>
        <dbReference type="ARBA" id="ARBA00004514"/>
    </source>
</evidence>
<dbReference type="InterPro" id="IPR010987">
    <property type="entry name" value="Glutathione-S-Trfase_C-like"/>
</dbReference>
<sequence>MEELKLLGNWASPFSYRVLWALKHKGVKYEYVEEDLFNKSELLLRCNPIHKQIPVLVHAGKPVPESIVILEYIEDTWPQNPLLPLDPHERTVARFWIKFGEDKAPIFNKFFHTVGEEQVKGTKEAEELLKTIEENGLGDKEFFGGEELGLTDIAYGWIACWLDVLAEAAGVELLGPQSFPRLQAWAERFKQLPLIKDNLPDRHKIKFRISLLKEEIGDKRRRNFLKETQTMAVASHMAKLSFFPLNRPGFFFQLPCNKFLHIQRNKASTSTSWSLVNNGSRNLTKPMSIRGMASSFGSRQDDSVMKTVADNPVVVYSKSWCPFSSEVKSLFKKLGVEPLVIELDELGPQGPQLQNVLEGLTGQRTVPNGANTLVVVQIPLNYTITENWNLCYQTLMLRERKISSFGLSPITYDNFPSSRNKNVSFYYIYLR</sequence>
<evidence type="ECO:0000256" key="5">
    <source>
        <dbReference type="ARBA" id="ARBA00022679"/>
    </source>
</evidence>
<dbReference type="InterPro" id="IPR045074">
    <property type="entry name" value="GST_C_Tau"/>
</dbReference>
<dbReference type="InterPro" id="IPR036282">
    <property type="entry name" value="Glutathione-S-Trfase_C_sf"/>
</dbReference>
<dbReference type="SFLD" id="SFLDG01152">
    <property type="entry name" value="Main.3:_Omega-_and_Tau-like"/>
    <property type="match status" value="1"/>
</dbReference>
<dbReference type="InterPro" id="IPR058268">
    <property type="entry name" value="DUF7962"/>
</dbReference>
<evidence type="ECO:0000256" key="4">
    <source>
        <dbReference type="ARBA" id="ARBA00022575"/>
    </source>
</evidence>
<dbReference type="EC" id="2.5.1.18" evidence="2"/>
<comment type="catalytic activity">
    <reaction evidence="7">
        <text>RX + glutathione = an S-substituted glutathione + a halide anion + H(+)</text>
        <dbReference type="Rhea" id="RHEA:16437"/>
        <dbReference type="ChEBI" id="CHEBI:15378"/>
        <dbReference type="ChEBI" id="CHEBI:16042"/>
        <dbReference type="ChEBI" id="CHEBI:17792"/>
        <dbReference type="ChEBI" id="CHEBI:57925"/>
        <dbReference type="ChEBI" id="CHEBI:90779"/>
        <dbReference type="EC" id="2.5.1.18"/>
    </reaction>
</comment>
<dbReference type="GO" id="GO:0005829">
    <property type="term" value="C:cytosol"/>
    <property type="evidence" value="ECO:0007669"/>
    <property type="project" value="UniProtKB-SubCell"/>
</dbReference>
<evidence type="ECO:0000256" key="2">
    <source>
        <dbReference type="ARBA" id="ARBA00012452"/>
    </source>
</evidence>
<dbReference type="InterPro" id="IPR036249">
    <property type="entry name" value="Thioredoxin-like_sf"/>
</dbReference>
<dbReference type="GO" id="GO:0006749">
    <property type="term" value="P:glutathione metabolic process"/>
    <property type="evidence" value="ECO:0007669"/>
    <property type="project" value="InterPro"/>
</dbReference>
<dbReference type="Gene3D" id="1.20.1050.10">
    <property type="match status" value="1"/>
</dbReference>
<organism evidence="10 11">
    <name type="scientific">Gossypium anomalum</name>
    <dbReference type="NCBI Taxonomy" id="47600"/>
    <lineage>
        <taxon>Eukaryota</taxon>
        <taxon>Viridiplantae</taxon>
        <taxon>Streptophyta</taxon>
        <taxon>Embryophyta</taxon>
        <taxon>Tracheophyta</taxon>
        <taxon>Spermatophyta</taxon>
        <taxon>Magnoliopsida</taxon>
        <taxon>eudicotyledons</taxon>
        <taxon>Gunneridae</taxon>
        <taxon>Pentapetalae</taxon>
        <taxon>rosids</taxon>
        <taxon>malvids</taxon>
        <taxon>Malvales</taxon>
        <taxon>Malvaceae</taxon>
        <taxon>Malvoideae</taxon>
        <taxon>Gossypium</taxon>
    </lineage>
</organism>
<keyword evidence="5" id="KW-0808">Transferase</keyword>
<dbReference type="Gene3D" id="3.40.30.10">
    <property type="entry name" value="Glutaredoxin"/>
    <property type="match status" value="2"/>
</dbReference>
<dbReference type="Pfam" id="PF25907">
    <property type="entry name" value="DUF7962"/>
    <property type="match status" value="1"/>
</dbReference>
<comment type="subcellular location">
    <subcellularLocation>
        <location evidence="1">Cytoplasm</location>
        <location evidence="1">Cytosol</location>
    </subcellularLocation>
</comment>
<evidence type="ECO:0000256" key="3">
    <source>
        <dbReference type="ARBA" id="ARBA00022490"/>
    </source>
</evidence>
<dbReference type="AlphaFoldDB" id="A0A8J6CK00"/>
<keyword evidence="3" id="KW-0963">Cytoplasm</keyword>
<dbReference type="EMBL" id="JAHUZN010000011">
    <property type="protein sequence ID" value="KAG8477817.1"/>
    <property type="molecule type" value="Genomic_DNA"/>
</dbReference>
<dbReference type="Pfam" id="PF02798">
    <property type="entry name" value="GST_N"/>
    <property type="match status" value="1"/>
</dbReference>
<proteinExistence type="inferred from homology"/>
<feature type="domain" description="GST C-terminal" evidence="9">
    <location>
        <begin position="86"/>
        <end position="207"/>
    </location>
</feature>
<evidence type="ECO:0000256" key="6">
    <source>
        <dbReference type="ARBA" id="ARBA00025743"/>
    </source>
</evidence>
<dbReference type="InterPro" id="IPR004045">
    <property type="entry name" value="Glutathione_S-Trfase_N"/>
</dbReference>
<dbReference type="CDD" id="cd03058">
    <property type="entry name" value="GST_N_Tau"/>
    <property type="match status" value="1"/>
</dbReference>
<dbReference type="CDD" id="cd03185">
    <property type="entry name" value="GST_C_Tau"/>
    <property type="match status" value="1"/>
</dbReference>
<dbReference type="PROSITE" id="PS51354">
    <property type="entry name" value="GLUTAREDOXIN_2"/>
    <property type="match status" value="1"/>
</dbReference>
<comment type="caution">
    <text evidence="10">The sequence shown here is derived from an EMBL/GenBank/DDBJ whole genome shotgun (WGS) entry which is preliminary data.</text>
</comment>
<dbReference type="Pfam" id="PF00462">
    <property type="entry name" value="Glutaredoxin"/>
    <property type="match status" value="1"/>
</dbReference>
<gene>
    <name evidence="10" type="ORF">CXB51_027766</name>
</gene>
<dbReference type="SUPFAM" id="SSF52833">
    <property type="entry name" value="Thioredoxin-like"/>
    <property type="match status" value="2"/>
</dbReference>
<dbReference type="CDD" id="cd03419">
    <property type="entry name" value="GRX_GRXh_1_2_like"/>
    <property type="match status" value="1"/>
</dbReference>
<dbReference type="PROSITE" id="PS50405">
    <property type="entry name" value="GST_CTER"/>
    <property type="match status" value="1"/>
</dbReference>
<dbReference type="SFLD" id="SFLDS00019">
    <property type="entry name" value="Glutathione_Transferase_(cytos"/>
    <property type="match status" value="1"/>
</dbReference>
<dbReference type="PROSITE" id="PS50404">
    <property type="entry name" value="GST_NTER"/>
    <property type="match status" value="1"/>
</dbReference>
<dbReference type="FunFam" id="1.20.1050.10:FF:000012">
    <property type="entry name" value="Tau class glutathione S-transferase"/>
    <property type="match status" value="1"/>
</dbReference>
<keyword evidence="11" id="KW-1185">Reference proteome</keyword>
<evidence type="ECO:0000259" key="8">
    <source>
        <dbReference type="PROSITE" id="PS50404"/>
    </source>
</evidence>
<dbReference type="OrthoDB" id="4951845at2759"/>
<comment type="similarity">
    <text evidence="6">Belongs to the GST superfamily. Tau family.</text>
</comment>
<dbReference type="GO" id="GO:0009407">
    <property type="term" value="P:toxin catabolic process"/>
    <property type="evidence" value="ECO:0007669"/>
    <property type="project" value="UniProtKB-ARBA"/>
</dbReference>
<evidence type="ECO:0000259" key="9">
    <source>
        <dbReference type="PROSITE" id="PS50405"/>
    </source>
</evidence>
<accession>A0A8J6CK00</accession>
<dbReference type="SFLD" id="SFLDG00358">
    <property type="entry name" value="Main_(cytGST)"/>
    <property type="match status" value="1"/>
</dbReference>
<dbReference type="InterPro" id="IPR045073">
    <property type="entry name" value="Omega/Tau-like"/>
</dbReference>
<dbReference type="InterPro" id="IPR002109">
    <property type="entry name" value="Glutaredoxin"/>
</dbReference>
<feature type="domain" description="GST N-terminal" evidence="8">
    <location>
        <begin position="2"/>
        <end position="81"/>
    </location>
</feature>
<dbReference type="InterPro" id="IPR040079">
    <property type="entry name" value="Glutathione_S-Trfase"/>
</dbReference>
<dbReference type="FunFam" id="3.40.30.10:FF:000014">
    <property type="entry name" value="Tau class glutathione S-transferase"/>
    <property type="match status" value="1"/>
</dbReference>
<evidence type="ECO:0000313" key="10">
    <source>
        <dbReference type="EMBL" id="KAG8477817.1"/>
    </source>
</evidence>
<dbReference type="PANTHER" id="PTHR11260">
    <property type="entry name" value="GLUTATHIONE S-TRANSFERASE, GST, SUPERFAMILY, GST DOMAIN CONTAINING"/>
    <property type="match status" value="1"/>
</dbReference>
<reference evidence="10 11" key="1">
    <citation type="journal article" date="2021" name="bioRxiv">
        <title>The Gossypium anomalum genome as a resource for cotton improvement and evolutionary analysis of hybrid incompatibility.</title>
        <authorList>
            <person name="Grover C.E."/>
            <person name="Yuan D."/>
            <person name="Arick M.A."/>
            <person name="Miller E.R."/>
            <person name="Hu G."/>
            <person name="Peterson D.G."/>
            <person name="Wendel J.F."/>
            <person name="Udall J.A."/>
        </authorList>
    </citation>
    <scope>NUCLEOTIDE SEQUENCE [LARGE SCALE GENOMIC DNA]</scope>
    <source>
        <strain evidence="10">JFW-Udall</strain>
        <tissue evidence="10">Leaf</tissue>
    </source>
</reference>
<evidence type="ECO:0000313" key="11">
    <source>
        <dbReference type="Proteomes" id="UP000701853"/>
    </source>
</evidence>
<dbReference type="Proteomes" id="UP000701853">
    <property type="component" value="Chromosome 11"/>
</dbReference>
<dbReference type="SUPFAM" id="SSF47616">
    <property type="entry name" value="GST C-terminal domain-like"/>
    <property type="match status" value="1"/>
</dbReference>
<keyword evidence="4" id="KW-0216">Detoxification</keyword>
<name>A0A8J6CK00_9ROSI</name>
<dbReference type="PANTHER" id="PTHR11260:SF746">
    <property type="entry name" value="GLUTATHIONE S-TRANSFERASE"/>
    <property type="match status" value="1"/>
</dbReference>
<protein>
    <recommendedName>
        <fullName evidence="2">glutathione transferase</fullName>
        <ecNumber evidence="2">2.5.1.18</ecNumber>
    </recommendedName>
</protein>
<evidence type="ECO:0000256" key="7">
    <source>
        <dbReference type="ARBA" id="ARBA00047960"/>
    </source>
</evidence>